<dbReference type="Pfam" id="PF04851">
    <property type="entry name" value="ResIII"/>
    <property type="match status" value="1"/>
</dbReference>
<dbReference type="GO" id="GO:0005524">
    <property type="term" value="F:ATP binding"/>
    <property type="evidence" value="ECO:0007669"/>
    <property type="project" value="InterPro"/>
</dbReference>
<evidence type="ECO:0000313" key="4">
    <source>
        <dbReference type="Proteomes" id="UP000095392"/>
    </source>
</evidence>
<accession>A0A1E7DE59</accession>
<name>A0A1E7DE59_ALTMA</name>
<dbReference type="InterPro" id="IPR014001">
    <property type="entry name" value="Helicase_ATP-bd"/>
</dbReference>
<organism evidence="3 4">
    <name type="scientific">Alteromonas macleodii</name>
    <name type="common">Pseudoalteromonas macleodii</name>
    <dbReference type="NCBI Taxonomy" id="28108"/>
    <lineage>
        <taxon>Bacteria</taxon>
        <taxon>Pseudomonadati</taxon>
        <taxon>Pseudomonadota</taxon>
        <taxon>Gammaproteobacteria</taxon>
        <taxon>Alteromonadales</taxon>
        <taxon>Alteromonadaceae</taxon>
        <taxon>Alteromonas/Salinimonas group</taxon>
        <taxon>Alteromonas</taxon>
    </lineage>
</organism>
<comment type="caution">
    <text evidence="3">The sequence shown here is derived from an EMBL/GenBank/DDBJ whole genome shotgun (WGS) entry which is preliminary data.</text>
</comment>
<keyword evidence="3" id="KW-0067">ATP-binding</keyword>
<feature type="domain" description="Helicase ATP-binding" evidence="1">
    <location>
        <begin position="34"/>
        <end position="301"/>
    </location>
</feature>
<dbReference type="InterPro" id="IPR038718">
    <property type="entry name" value="SNF2-like_sf"/>
</dbReference>
<keyword evidence="4" id="KW-1185">Reference proteome</keyword>
<dbReference type="PANTHER" id="PTHR10799">
    <property type="entry name" value="SNF2/RAD54 HELICASE FAMILY"/>
    <property type="match status" value="1"/>
</dbReference>
<dbReference type="InterPro" id="IPR006935">
    <property type="entry name" value="Helicase/UvrB_N"/>
</dbReference>
<proteinExistence type="predicted"/>
<gene>
    <name evidence="3" type="ORF">BFV95_1933</name>
</gene>
<dbReference type="PROSITE" id="PS51194">
    <property type="entry name" value="HELICASE_CTER"/>
    <property type="match status" value="1"/>
</dbReference>
<evidence type="ECO:0000313" key="3">
    <source>
        <dbReference type="EMBL" id="OES32498.1"/>
    </source>
</evidence>
<keyword evidence="3" id="KW-0347">Helicase</keyword>
<dbReference type="GO" id="GO:0016787">
    <property type="term" value="F:hydrolase activity"/>
    <property type="evidence" value="ECO:0007669"/>
    <property type="project" value="InterPro"/>
</dbReference>
<dbReference type="SMART" id="SM00490">
    <property type="entry name" value="HELICc"/>
    <property type="match status" value="1"/>
</dbReference>
<keyword evidence="3" id="KW-0547">Nucleotide-binding</keyword>
<dbReference type="Gene3D" id="3.40.50.10810">
    <property type="entry name" value="Tandem AAA-ATPase domain"/>
    <property type="match status" value="2"/>
</dbReference>
<dbReference type="InterPro" id="IPR027417">
    <property type="entry name" value="P-loop_NTPase"/>
</dbReference>
<reference evidence="3 4" key="1">
    <citation type="submission" date="2016-09" db="EMBL/GenBank/DDBJ databases">
        <title>Draft Genome Sequence of four Alteromonas macleodii strains isolated from copper coupons and grown long-term at elevated copper levels.</title>
        <authorList>
            <person name="Cusick K."/>
            <person name="Dale J."/>
            <person name="Little B."/>
            <person name="Biffinger J."/>
        </authorList>
    </citation>
    <scope>NUCLEOTIDE SEQUENCE [LARGE SCALE GENOMIC DNA]</scope>
    <source>
        <strain evidence="3 4">KCP01</strain>
    </source>
</reference>
<evidence type="ECO:0000259" key="2">
    <source>
        <dbReference type="PROSITE" id="PS51194"/>
    </source>
</evidence>
<dbReference type="EMBL" id="MIPY01000011">
    <property type="protein sequence ID" value="OES32498.1"/>
    <property type="molecule type" value="Genomic_DNA"/>
</dbReference>
<keyword evidence="3" id="KW-0378">Hydrolase</keyword>
<dbReference type="AlphaFoldDB" id="A0A1E7DE59"/>
<dbReference type="RefSeq" id="WP_069944286.1">
    <property type="nucleotide sequence ID" value="NZ_JAHAVY010000001.1"/>
</dbReference>
<sequence length="858" mass="97162">MKFKGWEQVANIISDSLSTNERLNSGQKYSVRNLIKTLPTSGAIIADEVGMGKTRIAVELIHAVKQSGGRVLVVVPTTLGFQWQSELEERDKDLKPKSVIRSLWGFLDAYSDEDTAEPWADEPVILLSHNFANWRLGIGSKAERWALLPEVYGQYHKLHNGSVPRGYHKRTDLVSWEAEICAKNIVNHARKLPKKHIINKTLSDIVISFNWGMSGFEGDVFYAGSEYRNLLEKTVGLGLGAFDLVVIDEAHKSRGETSSLNTILNNIVLKAEEARNLAMTATPVELGVGQWDDMLSRIELPKEKRDEILEVVKNYAQVVSKFKKTWRSDPIIRRQFKDISIQFQKALAPYLFRRDKRQDETIKAFHRASGLPINAYRRHIPVNIEVSELTSEWKKIVCAVEGLSAASSMQTDSTSKRARLTLANGHGIAGIIDKAINASEDDDAFETEDVNLPSKKEQRAQWWHSIIANSFQSGEESLYSHPAILKVIDGIESDLSKGQKALVFGKMTKPMRALVNLLNAREMLRSLQKKRYWPQSKIQETTDNSAESEELAVKAALYQLNIEWSINEVNDRLAGQYKVHTNKLDKAKNTLIKNIESVKAKVFDSRTLALFEAFKVSLKSKESEKQTNLTDFANAIFELIDKEGFEFSSFEIAQGFRDLMNVLTAKNEGDQNGDGELDMDEAKGLWPIISKRVSAEFTHIRGGLARLMYGGTEAHSRRVMQLGFNRQNSFPKVIVAQSAVGREGLNLHQACRVVYLLHPEWNPGVVEQQIGRVDRLGSRWQKEFEAFQKQGGVLPFIEVKPVIFKGTYDEYNWQVLDTRWDELRSQLHGVILQASERTRGDEDIYDELCRAAPDFRPK</sequence>
<protein>
    <submittedName>
        <fullName evidence="3">DEAD/DEAH box helicase family protein</fullName>
    </submittedName>
</protein>
<dbReference type="GO" id="GO:0003677">
    <property type="term" value="F:DNA binding"/>
    <property type="evidence" value="ECO:0007669"/>
    <property type="project" value="InterPro"/>
</dbReference>
<dbReference type="GO" id="GO:0004386">
    <property type="term" value="F:helicase activity"/>
    <property type="evidence" value="ECO:0007669"/>
    <property type="project" value="UniProtKB-KW"/>
</dbReference>
<dbReference type="SMART" id="SM00487">
    <property type="entry name" value="DEXDc"/>
    <property type="match status" value="1"/>
</dbReference>
<dbReference type="SUPFAM" id="SSF52540">
    <property type="entry name" value="P-loop containing nucleoside triphosphate hydrolases"/>
    <property type="match status" value="2"/>
</dbReference>
<dbReference type="Gene3D" id="3.40.50.300">
    <property type="entry name" value="P-loop containing nucleotide triphosphate hydrolases"/>
    <property type="match status" value="1"/>
</dbReference>
<dbReference type="InterPro" id="IPR001650">
    <property type="entry name" value="Helicase_C-like"/>
</dbReference>
<dbReference type="Proteomes" id="UP000095392">
    <property type="component" value="Unassembled WGS sequence"/>
</dbReference>
<dbReference type="Pfam" id="PF00271">
    <property type="entry name" value="Helicase_C"/>
    <property type="match status" value="1"/>
</dbReference>
<feature type="domain" description="Helicase C-terminal" evidence="2">
    <location>
        <begin position="628"/>
        <end position="831"/>
    </location>
</feature>
<evidence type="ECO:0000259" key="1">
    <source>
        <dbReference type="PROSITE" id="PS51192"/>
    </source>
</evidence>
<dbReference type="PROSITE" id="PS51192">
    <property type="entry name" value="HELICASE_ATP_BIND_1"/>
    <property type="match status" value="1"/>
</dbReference>